<accession>A0A8S0VYS9</accession>
<keyword evidence="1" id="KW-0472">Membrane</keyword>
<keyword evidence="3" id="KW-1185">Reference proteome</keyword>
<sequence>MFPPLPHIFVRCDVPTAPKITCRVVPKQISLIRRDRPYTGSAYKVACSTPGFSASLLSLHLSGPLGDITLGMLSLSDPLSLYAIPAMWFISYYPVFARSYLIRTTTGFNNVAPRSNVAGLEKNKSVSPAFAARIARMQGAHEVGLALYRGSGSTFYTVNSEWSREPPFLWPRSNRRQRREA</sequence>
<protein>
    <submittedName>
        <fullName evidence="2">Uncharacterized protein</fullName>
    </submittedName>
</protein>
<evidence type="ECO:0000313" key="2">
    <source>
        <dbReference type="EMBL" id="CAA7267304.1"/>
    </source>
</evidence>
<proteinExistence type="predicted"/>
<keyword evidence="1" id="KW-0812">Transmembrane</keyword>
<dbReference type="OrthoDB" id="2122304at2759"/>
<comment type="caution">
    <text evidence="2">The sequence shown here is derived from an EMBL/GenBank/DDBJ whole genome shotgun (WGS) entry which is preliminary data.</text>
</comment>
<dbReference type="AlphaFoldDB" id="A0A8S0VYS9"/>
<keyword evidence="1" id="KW-1133">Transmembrane helix</keyword>
<gene>
    <name evidence="2" type="ORF">AAE3_LOCUS9443</name>
</gene>
<dbReference type="EMBL" id="CACVBS010000058">
    <property type="protein sequence ID" value="CAA7267304.1"/>
    <property type="molecule type" value="Genomic_DNA"/>
</dbReference>
<organism evidence="2 3">
    <name type="scientific">Cyclocybe aegerita</name>
    <name type="common">Black poplar mushroom</name>
    <name type="synonym">Agrocybe aegerita</name>
    <dbReference type="NCBI Taxonomy" id="1973307"/>
    <lineage>
        <taxon>Eukaryota</taxon>
        <taxon>Fungi</taxon>
        <taxon>Dikarya</taxon>
        <taxon>Basidiomycota</taxon>
        <taxon>Agaricomycotina</taxon>
        <taxon>Agaricomycetes</taxon>
        <taxon>Agaricomycetidae</taxon>
        <taxon>Agaricales</taxon>
        <taxon>Agaricineae</taxon>
        <taxon>Bolbitiaceae</taxon>
        <taxon>Cyclocybe</taxon>
    </lineage>
</organism>
<feature type="transmembrane region" description="Helical" evidence="1">
    <location>
        <begin position="79"/>
        <end position="96"/>
    </location>
</feature>
<name>A0A8S0VYS9_CYCAE</name>
<evidence type="ECO:0000256" key="1">
    <source>
        <dbReference type="SAM" id="Phobius"/>
    </source>
</evidence>
<dbReference type="Proteomes" id="UP000467700">
    <property type="component" value="Unassembled WGS sequence"/>
</dbReference>
<reference evidence="2 3" key="1">
    <citation type="submission" date="2020-01" db="EMBL/GenBank/DDBJ databases">
        <authorList>
            <person name="Gupta K D."/>
        </authorList>
    </citation>
    <scope>NUCLEOTIDE SEQUENCE [LARGE SCALE GENOMIC DNA]</scope>
</reference>
<evidence type="ECO:0000313" key="3">
    <source>
        <dbReference type="Proteomes" id="UP000467700"/>
    </source>
</evidence>